<feature type="domain" description="N-acetyltransferase" evidence="3">
    <location>
        <begin position="1"/>
        <end position="157"/>
    </location>
</feature>
<sequence length="157" mass="17873">MRVRHVLAHEGERLREIRLRSLATDPEAFGATFEGDASRPADWWERGARHSEQGVQRTFVVVDEEDRWLGMALVRADDESPGDAVINAMWIAPEARRQGMGRALLEACVEWALERRFRAVNLAVRIINAPARAAYASAGFEFVRAERDEHQLKRPLL</sequence>
<protein>
    <submittedName>
        <fullName evidence="4">GNAT family N-acetyltransferase</fullName>
    </submittedName>
</protein>
<reference evidence="4" key="1">
    <citation type="submission" date="2022-10" db="EMBL/GenBank/DDBJ databases">
        <title>The WGS of Solirubrobacter phytolaccae KCTC 29190.</title>
        <authorList>
            <person name="Jiang Z."/>
        </authorList>
    </citation>
    <scope>NUCLEOTIDE SEQUENCE</scope>
    <source>
        <strain evidence="4">KCTC 29190</strain>
    </source>
</reference>
<dbReference type="InterPro" id="IPR050832">
    <property type="entry name" value="Bact_Acetyltransf"/>
</dbReference>
<evidence type="ECO:0000256" key="2">
    <source>
        <dbReference type="ARBA" id="ARBA00023315"/>
    </source>
</evidence>
<dbReference type="CDD" id="cd04301">
    <property type="entry name" value="NAT_SF"/>
    <property type="match status" value="1"/>
</dbReference>
<dbReference type="Pfam" id="PF00583">
    <property type="entry name" value="Acetyltransf_1"/>
    <property type="match status" value="1"/>
</dbReference>
<dbReference type="Gene3D" id="3.40.630.30">
    <property type="match status" value="1"/>
</dbReference>
<evidence type="ECO:0000256" key="1">
    <source>
        <dbReference type="ARBA" id="ARBA00022679"/>
    </source>
</evidence>
<evidence type="ECO:0000313" key="4">
    <source>
        <dbReference type="EMBL" id="MDA0184830.1"/>
    </source>
</evidence>
<gene>
    <name evidence="4" type="ORF">OJ997_31295</name>
</gene>
<dbReference type="InterPro" id="IPR016181">
    <property type="entry name" value="Acyl_CoA_acyltransferase"/>
</dbReference>
<evidence type="ECO:0000259" key="3">
    <source>
        <dbReference type="PROSITE" id="PS51186"/>
    </source>
</evidence>
<accession>A0A9X3NH41</accession>
<evidence type="ECO:0000313" key="5">
    <source>
        <dbReference type="Proteomes" id="UP001147653"/>
    </source>
</evidence>
<dbReference type="EMBL" id="JAPDDP010000088">
    <property type="protein sequence ID" value="MDA0184830.1"/>
    <property type="molecule type" value="Genomic_DNA"/>
</dbReference>
<dbReference type="PANTHER" id="PTHR43877">
    <property type="entry name" value="AMINOALKYLPHOSPHONATE N-ACETYLTRANSFERASE-RELATED-RELATED"/>
    <property type="match status" value="1"/>
</dbReference>
<dbReference type="GO" id="GO:0016747">
    <property type="term" value="F:acyltransferase activity, transferring groups other than amino-acyl groups"/>
    <property type="evidence" value="ECO:0007669"/>
    <property type="project" value="InterPro"/>
</dbReference>
<name>A0A9X3NH41_9ACTN</name>
<organism evidence="4 5">
    <name type="scientific">Solirubrobacter phytolaccae</name>
    <dbReference type="NCBI Taxonomy" id="1404360"/>
    <lineage>
        <taxon>Bacteria</taxon>
        <taxon>Bacillati</taxon>
        <taxon>Actinomycetota</taxon>
        <taxon>Thermoleophilia</taxon>
        <taxon>Solirubrobacterales</taxon>
        <taxon>Solirubrobacteraceae</taxon>
        <taxon>Solirubrobacter</taxon>
    </lineage>
</organism>
<keyword evidence="1" id="KW-0808">Transferase</keyword>
<dbReference type="RefSeq" id="WP_270029290.1">
    <property type="nucleotide sequence ID" value="NZ_JAPDDP010000088.1"/>
</dbReference>
<keyword evidence="5" id="KW-1185">Reference proteome</keyword>
<dbReference type="PROSITE" id="PS51186">
    <property type="entry name" value="GNAT"/>
    <property type="match status" value="1"/>
</dbReference>
<dbReference type="Proteomes" id="UP001147653">
    <property type="component" value="Unassembled WGS sequence"/>
</dbReference>
<dbReference type="AlphaFoldDB" id="A0A9X3NH41"/>
<comment type="caution">
    <text evidence="4">The sequence shown here is derived from an EMBL/GenBank/DDBJ whole genome shotgun (WGS) entry which is preliminary data.</text>
</comment>
<dbReference type="SUPFAM" id="SSF55729">
    <property type="entry name" value="Acyl-CoA N-acyltransferases (Nat)"/>
    <property type="match status" value="1"/>
</dbReference>
<dbReference type="InterPro" id="IPR000182">
    <property type="entry name" value="GNAT_dom"/>
</dbReference>
<keyword evidence="2" id="KW-0012">Acyltransferase</keyword>
<proteinExistence type="predicted"/>